<accession>A0AAE0BP62</accession>
<dbReference type="InterPro" id="IPR011333">
    <property type="entry name" value="SKP1/BTB/POZ_sf"/>
</dbReference>
<organism evidence="4 5">
    <name type="scientific">Cymbomonas tetramitiformis</name>
    <dbReference type="NCBI Taxonomy" id="36881"/>
    <lineage>
        <taxon>Eukaryota</taxon>
        <taxon>Viridiplantae</taxon>
        <taxon>Chlorophyta</taxon>
        <taxon>Pyramimonadophyceae</taxon>
        <taxon>Pyramimonadales</taxon>
        <taxon>Pyramimonadaceae</taxon>
        <taxon>Cymbomonas</taxon>
    </lineage>
</organism>
<evidence type="ECO:0000259" key="3">
    <source>
        <dbReference type="PROSITE" id="PS50097"/>
    </source>
</evidence>
<comment type="caution">
    <text evidence="4">The sequence shown here is derived from an EMBL/GenBank/DDBJ whole genome shotgun (WGS) entry which is preliminary data.</text>
</comment>
<evidence type="ECO:0000256" key="2">
    <source>
        <dbReference type="SAM" id="Coils"/>
    </source>
</evidence>
<dbReference type="InterPro" id="IPR000210">
    <property type="entry name" value="BTB/POZ_dom"/>
</dbReference>
<evidence type="ECO:0000313" key="5">
    <source>
        <dbReference type="Proteomes" id="UP001190700"/>
    </source>
</evidence>
<dbReference type="PROSITE" id="PS50097">
    <property type="entry name" value="BTB"/>
    <property type="match status" value="1"/>
</dbReference>
<dbReference type="Gene3D" id="3.30.710.10">
    <property type="entry name" value="Potassium Channel Kv1.1, Chain A"/>
    <property type="match status" value="1"/>
</dbReference>
<keyword evidence="2" id="KW-0175">Coiled coil</keyword>
<dbReference type="EMBL" id="LGRX02033949">
    <property type="protein sequence ID" value="KAK3239330.1"/>
    <property type="molecule type" value="Genomic_DNA"/>
</dbReference>
<evidence type="ECO:0000256" key="1">
    <source>
        <dbReference type="ARBA" id="ARBA00004906"/>
    </source>
</evidence>
<evidence type="ECO:0000313" key="4">
    <source>
        <dbReference type="EMBL" id="KAK3239330.1"/>
    </source>
</evidence>
<name>A0AAE0BP62_9CHLO</name>
<comment type="pathway">
    <text evidence="1">Protein modification; protein ubiquitination.</text>
</comment>
<feature type="coiled-coil region" evidence="2">
    <location>
        <begin position="303"/>
        <end position="330"/>
    </location>
</feature>
<feature type="domain" description="BTB" evidence="3">
    <location>
        <begin position="64"/>
        <end position="128"/>
    </location>
</feature>
<sequence>MATVLMLDDKPFNEIWLPHGSLSDTTRAVPQPTTTDPMDLTAWFDRALGEDDPNPDLAIDIPRPDVLLLTKDGARIPAHRTVLLERSCFLAGALRWSTDAAQAALPELSVPGTARVLICVLHAIYSGKPAAAVAKSEQLSEQDNSSVEEATSALLELFDFADMLLLPSLKACVGKAALSKARAHARVARNGPQPSMVFVSRLLGSLETLQLEAEEMDDLRVSALIFALVDLSSQAGLTSQQARAAEASQRHWPGPADHEAEGEVATCAMPTEVCNQAEGLVERLLGEEAGEGAGVGHSVREVVAMLRETAEQSRERLREAQSQRNNEMAQWCLEAQASAAFVPSYEWQEVNGRAVPPGLEVNMALDGSGGCRARIPPEWTLRIVPQGIPGTSTLAVCVTRHTRLSDVKFALKQANPNIECVHILANHTLLTHQDSCTVEEASLFGRRVSWQEGLGGKTEAFGNASARADGAEVGEACDATGLAMRIGQLACWQRNLSEQAHHVGRLEQYAVLLEDLSHGCIAK</sequence>
<protein>
    <recommendedName>
        <fullName evidence="3">BTB domain-containing protein</fullName>
    </recommendedName>
</protein>
<keyword evidence="5" id="KW-1185">Reference proteome</keyword>
<dbReference type="Proteomes" id="UP001190700">
    <property type="component" value="Unassembled WGS sequence"/>
</dbReference>
<gene>
    <name evidence="4" type="ORF">CYMTET_50737</name>
</gene>
<reference evidence="4 5" key="1">
    <citation type="journal article" date="2015" name="Genome Biol. Evol.">
        <title>Comparative Genomics of a Bacterivorous Green Alga Reveals Evolutionary Causalities and Consequences of Phago-Mixotrophic Mode of Nutrition.</title>
        <authorList>
            <person name="Burns J.A."/>
            <person name="Paasch A."/>
            <person name="Narechania A."/>
            <person name="Kim E."/>
        </authorList>
    </citation>
    <scope>NUCLEOTIDE SEQUENCE [LARGE SCALE GENOMIC DNA]</scope>
    <source>
        <strain evidence="4 5">PLY_AMNH</strain>
    </source>
</reference>
<proteinExistence type="predicted"/>
<dbReference type="AlphaFoldDB" id="A0AAE0BP62"/>